<organism evidence="5 6">
    <name type="scientific">Rhamnella rubrinervis</name>
    <dbReference type="NCBI Taxonomy" id="2594499"/>
    <lineage>
        <taxon>Eukaryota</taxon>
        <taxon>Viridiplantae</taxon>
        <taxon>Streptophyta</taxon>
        <taxon>Embryophyta</taxon>
        <taxon>Tracheophyta</taxon>
        <taxon>Spermatophyta</taxon>
        <taxon>Magnoliopsida</taxon>
        <taxon>eudicotyledons</taxon>
        <taxon>Gunneridae</taxon>
        <taxon>Pentapetalae</taxon>
        <taxon>rosids</taxon>
        <taxon>fabids</taxon>
        <taxon>Rosales</taxon>
        <taxon>Rhamnaceae</taxon>
        <taxon>rhamnoid group</taxon>
        <taxon>Rhamneae</taxon>
        <taxon>Rhamnella</taxon>
    </lineage>
</organism>
<keyword evidence="2 3" id="KW-0418">Kinase</keyword>
<keyword evidence="6" id="KW-1185">Reference proteome</keyword>
<dbReference type="Pfam" id="PF01504">
    <property type="entry name" value="PIP5K"/>
    <property type="match status" value="1"/>
</dbReference>
<gene>
    <name evidence="5" type="ORF">FNV43_RR18195</name>
</gene>
<accession>A0A8K0GSP3</accession>
<sequence length="381" mass="43676">MEQLEREPLASDFKACKSNWIKFSKKELSLLPHNTTHYQWKDYCPAVFRHIRQIGNIDFADYMPSVCCGETLSAVFAPGKCSSPIFLSMDDRFALKILKKSEMKVWLNMLPNYYKHIKKYESSLFVKLYGLHVVRPAGGVKVYFAVMSNLLQSDLSINKCYDLKGTPKGRTLNRGVGHEQQAILKDQDLEFYFYLDPLVRARLLAQIKYDCEFLESEGIMNYSLLLGIHMQAPQTSLEESSFEGSIISCTTEETQENDEETCDPENTDDSELTLADLCSTPGRSNLQFGAKMPARSVQIPVNEMGSMSFERTLKAEGCQEVFLYFGIVDCVKHYSMIKRFEHAYKSIQYDSISIPAVNPKAYSTRFQEFCSNIFRDEKELE</sequence>
<dbReference type="GO" id="GO:0016308">
    <property type="term" value="F:1-phosphatidylinositol-4-phosphate 5-kinase activity"/>
    <property type="evidence" value="ECO:0007669"/>
    <property type="project" value="UniProtKB-EC"/>
</dbReference>
<dbReference type="InterPro" id="IPR023610">
    <property type="entry name" value="PInositol-4/5-P-5/4-kinase"/>
</dbReference>
<evidence type="ECO:0000313" key="5">
    <source>
        <dbReference type="EMBL" id="KAF3439917.1"/>
    </source>
</evidence>
<evidence type="ECO:0000256" key="1">
    <source>
        <dbReference type="ARBA" id="ARBA00012172"/>
    </source>
</evidence>
<dbReference type="Gene3D" id="3.30.810.10">
    <property type="entry name" value="2-Layer Sandwich"/>
    <property type="match status" value="1"/>
</dbReference>
<dbReference type="AlphaFoldDB" id="A0A8K0GSP3"/>
<dbReference type="SUPFAM" id="SSF56104">
    <property type="entry name" value="SAICAR synthase-like"/>
    <property type="match status" value="1"/>
</dbReference>
<dbReference type="EC" id="2.7.1.68" evidence="1"/>
<dbReference type="GO" id="GO:0005524">
    <property type="term" value="F:ATP binding"/>
    <property type="evidence" value="ECO:0007669"/>
    <property type="project" value="UniProtKB-UniRule"/>
</dbReference>
<keyword evidence="3" id="KW-0547">Nucleotide-binding</keyword>
<name>A0A8K0GSP3_9ROSA</name>
<protein>
    <recommendedName>
        <fullName evidence="1">1-phosphatidylinositol-4-phosphate 5-kinase</fullName>
        <ecNumber evidence="1">2.7.1.68</ecNumber>
    </recommendedName>
</protein>
<dbReference type="InterPro" id="IPR002498">
    <property type="entry name" value="PInositol-4-P-4/5-kinase_core"/>
</dbReference>
<dbReference type="Proteomes" id="UP000796880">
    <property type="component" value="Unassembled WGS sequence"/>
</dbReference>
<dbReference type="PROSITE" id="PS51455">
    <property type="entry name" value="PIPK"/>
    <property type="match status" value="1"/>
</dbReference>
<evidence type="ECO:0000313" key="6">
    <source>
        <dbReference type="Proteomes" id="UP000796880"/>
    </source>
</evidence>
<dbReference type="GO" id="GO:0005886">
    <property type="term" value="C:plasma membrane"/>
    <property type="evidence" value="ECO:0007669"/>
    <property type="project" value="TreeGrafter"/>
</dbReference>
<dbReference type="PANTHER" id="PTHR23086:SF111">
    <property type="entry name" value="PHOSPHATIDYLINOSITOL 4-PHOSPHATE 5-KINASE 10"/>
    <property type="match status" value="1"/>
</dbReference>
<reference evidence="5" key="1">
    <citation type="submission" date="2020-03" db="EMBL/GenBank/DDBJ databases">
        <title>A high-quality chromosome-level genome assembly of a woody plant with both climbing and erect habits, Rhamnella rubrinervis.</title>
        <authorList>
            <person name="Lu Z."/>
            <person name="Yang Y."/>
            <person name="Zhu X."/>
            <person name="Sun Y."/>
        </authorList>
    </citation>
    <scope>NUCLEOTIDE SEQUENCE</scope>
    <source>
        <strain evidence="5">BYM</strain>
        <tissue evidence="5">Leaf</tissue>
    </source>
</reference>
<evidence type="ECO:0000259" key="4">
    <source>
        <dbReference type="PROSITE" id="PS51455"/>
    </source>
</evidence>
<dbReference type="PANTHER" id="PTHR23086">
    <property type="entry name" value="PHOSPHATIDYLINOSITOL-4-PHOSPHATE 5-KINASE"/>
    <property type="match status" value="1"/>
</dbReference>
<dbReference type="InterPro" id="IPR027483">
    <property type="entry name" value="PInositol-4-P-4/5-kinase_C_sf"/>
</dbReference>
<proteinExistence type="predicted"/>
<evidence type="ECO:0000256" key="2">
    <source>
        <dbReference type="ARBA" id="ARBA00022777"/>
    </source>
</evidence>
<keyword evidence="3" id="KW-0808">Transferase</keyword>
<dbReference type="Gene3D" id="3.30.800.10">
    <property type="entry name" value="Phosphatidylinositol Phosphate Kinase II Beta"/>
    <property type="match status" value="1"/>
</dbReference>
<comment type="caution">
    <text evidence="5">The sequence shown here is derived from an EMBL/GenBank/DDBJ whole genome shotgun (WGS) entry which is preliminary data.</text>
</comment>
<dbReference type="SMART" id="SM00330">
    <property type="entry name" value="PIPKc"/>
    <property type="match status" value="1"/>
</dbReference>
<dbReference type="EMBL" id="VOIH02000008">
    <property type="protein sequence ID" value="KAF3439917.1"/>
    <property type="molecule type" value="Genomic_DNA"/>
</dbReference>
<dbReference type="InterPro" id="IPR027484">
    <property type="entry name" value="PInositol-4-P-5-kinase_N"/>
</dbReference>
<feature type="domain" description="PIPK" evidence="4">
    <location>
        <begin position="1"/>
        <end position="374"/>
    </location>
</feature>
<dbReference type="OrthoDB" id="70770at2759"/>
<evidence type="ECO:0000256" key="3">
    <source>
        <dbReference type="PROSITE-ProRule" id="PRU00781"/>
    </source>
</evidence>
<keyword evidence="3" id="KW-0067">ATP-binding</keyword>
<dbReference type="GO" id="GO:0046854">
    <property type="term" value="P:phosphatidylinositol phosphate biosynthetic process"/>
    <property type="evidence" value="ECO:0007669"/>
    <property type="project" value="TreeGrafter"/>
</dbReference>